<dbReference type="OrthoDB" id="9805309at2"/>
<dbReference type="RefSeq" id="WP_072910269.1">
    <property type="nucleotide sequence ID" value="NZ_FRAR01000004.1"/>
</dbReference>
<dbReference type="Proteomes" id="UP000183997">
    <property type="component" value="Unassembled WGS sequence"/>
</dbReference>
<dbReference type="AlphaFoldDB" id="A0A1M6NC21"/>
<dbReference type="SUPFAM" id="SSF47413">
    <property type="entry name" value="lambda repressor-like DNA-binding domains"/>
    <property type="match status" value="1"/>
</dbReference>
<dbReference type="EMBL" id="FRAR01000004">
    <property type="protein sequence ID" value="SHJ93251.1"/>
    <property type="molecule type" value="Genomic_DNA"/>
</dbReference>
<evidence type="ECO:0000259" key="1">
    <source>
        <dbReference type="PROSITE" id="PS50943"/>
    </source>
</evidence>
<accession>A0A1M6NC21</accession>
<keyword evidence="3" id="KW-1185">Reference proteome</keyword>
<dbReference type="InterPro" id="IPR001387">
    <property type="entry name" value="Cro/C1-type_HTH"/>
</dbReference>
<proteinExistence type="predicted"/>
<dbReference type="STRING" id="1121421.SAMN02745123_00043"/>
<dbReference type="Gene3D" id="1.10.260.40">
    <property type="entry name" value="lambda repressor-like DNA-binding domains"/>
    <property type="match status" value="1"/>
</dbReference>
<dbReference type="GO" id="GO:0003677">
    <property type="term" value="F:DNA binding"/>
    <property type="evidence" value="ECO:0007669"/>
    <property type="project" value="UniProtKB-KW"/>
</dbReference>
<reference evidence="3" key="1">
    <citation type="submission" date="2016-11" db="EMBL/GenBank/DDBJ databases">
        <authorList>
            <person name="Varghese N."/>
            <person name="Submissions S."/>
        </authorList>
    </citation>
    <scope>NUCLEOTIDE SEQUENCE [LARGE SCALE GENOMIC DNA]</scope>
    <source>
        <strain evidence="3">DSM 10349</strain>
    </source>
</reference>
<keyword evidence="2" id="KW-0238">DNA-binding</keyword>
<protein>
    <submittedName>
        <fullName evidence="2">DNA-binding transcriptional regulator, XRE family</fullName>
    </submittedName>
</protein>
<dbReference type="PROSITE" id="PS50943">
    <property type="entry name" value="HTH_CROC1"/>
    <property type="match status" value="1"/>
</dbReference>
<organism evidence="2 3">
    <name type="scientific">Desulforamulus aeronauticus DSM 10349</name>
    <dbReference type="NCBI Taxonomy" id="1121421"/>
    <lineage>
        <taxon>Bacteria</taxon>
        <taxon>Bacillati</taxon>
        <taxon>Bacillota</taxon>
        <taxon>Clostridia</taxon>
        <taxon>Eubacteriales</taxon>
        <taxon>Peptococcaceae</taxon>
        <taxon>Desulforamulus</taxon>
    </lineage>
</organism>
<feature type="domain" description="HTH cro/C1-type" evidence="1">
    <location>
        <begin position="14"/>
        <end position="60"/>
    </location>
</feature>
<dbReference type="InterPro" id="IPR010982">
    <property type="entry name" value="Lambda_DNA-bd_dom_sf"/>
</dbReference>
<dbReference type="Pfam" id="PF13443">
    <property type="entry name" value="HTH_26"/>
    <property type="match status" value="1"/>
</dbReference>
<gene>
    <name evidence="2" type="ORF">SAMN02745123_00043</name>
</gene>
<name>A0A1M6NC21_9FIRM</name>
<sequence>MVSYKPLMLQLMLRGIKKAELQKALSLSPTTIAKIKKNEYLSMQILDRICTYLDCEIHEVVQHIKSTTNVRPKVSLIKPPKMMMPERFRVKNQEKAF</sequence>
<evidence type="ECO:0000313" key="3">
    <source>
        <dbReference type="Proteomes" id="UP000183997"/>
    </source>
</evidence>
<evidence type="ECO:0000313" key="2">
    <source>
        <dbReference type="EMBL" id="SHJ93251.1"/>
    </source>
</evidence>